<dbReference type="PANTHER" id="PTHR43462">
    <property type="entry name" value="ALANYL-TRNA EDITING PROTEIN"/>
    <property type="match status" value="1"/>
</dbReference>
<comment type="caution">
    <text evidence="5">The sequence shown here is derived from an EMBL/GenBank/DDBJ whole genome shotgun (WGS) entry which is preliminary data.</text>
</comment>
<dbReference type="InterPro" id="IPR018163">
    <property type="entry name" value="Thr/Ala-tRNA-synth_IIc_edit"/>
</dbReference>
<protein>
    <recommendedName>
        <fullName evidence="4">Threonyl/alanyl tRNA synthetase SAD domain-containing protein</fullName>
    </recommendedName>
</protein>
<accession>A0A1X0WA40</accession>
<gene>
    <name evidence="5" type="ORF">BS640_20250</name>
</gene>
<dbReference type="Gene3D" id="3.30.980.10">
    <property type="entry name" value="Threonyl-trna Synthetase, Chain A, domain 2"/>
    <property type="match status" value="1"/>
</dbReference>
<dbReference type="RefSeq" id="WP_017493193.1">
    <property type="nucleotide sequence ID" value="NZ_CAUQAZ010000084.1"/>
</dbReference>
<dbReference type="InterPro" id="IPR009000">
    <property type="entry name" value="Transl_B-barrel_sf"/>
</dbReference>
<proteinExistence type="predicted"/>
<sequence length="221" mass="24599">MNQTPLYMQNTYCFNLDTQAIAQGTDEHGEWIALEQNIFHPQGGGQPADTGWVNDIPVKVRKHPSGQVVVYPQEPLQFEQNATLRTAISATERLQNAALHTAGHLMNIVLKPYGWLATSGHHFPGESRVEFSRMGDEAVPVEELPIVEIQKDIHARLRAGAAVTAWMEGETRLTLIENTEPILCGGTHVENISEITDFFLKSAKVKKGTLRISYHAAYSNR</sequence>
<dbReference type="InterPro" id="IPR012947">
    <property type="entry name" value="tRNA_SAD"/>
</dbReference>
<dbReference type="SUPFAM" id="SSF50447">
    <property type="entry name" value="Translation proteins"/>
    <property type="match status" value="1"/>
</dbReference>
<reference evidence="5 6" key="1">
    <citation type="journal article" date="2017" name="Int. J. Syst. Evol. Microbiol.">
        <title>Rouxiella badensis sp. nov. and Rouxiella silvae sp. nov. isolated from peat bog soil in Germany and emendation of the genus description.</title>
        <authorList>
            <person name="Le Fleche-Mateos A."/>
            <person name="Kugler J.H."/>
            <person name="Hansen S.H."/>
            <person name="Syldatk C."/>
            <person name="Hausmann R."/>
            <person name="Lomprez F."/>
            <person name="Vandenbogaert M."/>
            <person name="Manuguerra J.C."/>
            <person name="Grimont P.A."/>
        </authorList>
    </citation>
    <scope>NUCLEOTIDE SEQUENCE [LARGE SCALE GENOMIC DNA]</scope>
    <source>
        <strain evidence="5 6">DSM 100043</strain>
    </source>
</reference>
<dbReference type="Pfam" id="PF07973">
    <property type="entry name" value="tRNA_SAD"/>
    <property type="match status" value="1"/>
</dbReference>
<dbReference type="GeneID" id="93564718"/>
<organism evidence="5 6">
    <name type="scientific">Rouxiella badensis</name>
    <dbReference type="NCBI Taxonomy" id="1646377"/>
    <lineage>
        <taxon>Bacteria</taxon>
        <taxon>Pseudomonadati</taxon>
        <taxon>Pseudomonadota</taxon>
        <taxon>Gammaproteobacteria</taxon>
        <taxon>Enterobacterales</taxon>
        <taxon>Yersiniaceae</taxon>
        <taxon>Rouxiella</taxon>
    </lineage>
</organism>
<keyword evidence="3" id="KW-0862">Zinc</keyword>
<dbReference type="GO" id="GO:0004812">
    <property type="term" value="F:aminoacyl-tRNA ligase activity"/>
    <property type="evidence" value="ECO:0007669"/>
    <property type="project" value="InterPro"/>
</dbReference>
<dbReference type="STRING" id="1646377.BS640_20250"/>
<evidence type="ECO:0000259" key="4">
    <source>
        <dbReference type="Pfam" id="PF07973"/>
    </source>
</evidence>
<dbReference type="SUPFAM" id="SSF55186">
    <property type="entry name" value="ThrRS/AlaRS common domain"/>
    <property type="match status" value="1"/>
</dbReference>
<dbReference type="GO" id="GO:0005524">
    <property type="term" value="F:ATP binding"/>
    <property type="evidence" value="ECO:0007669"/>
    <property type="project" value="InterPro"/>
</dbReference>
<dbReference type="EMBL" id="MRWE01000046">
    <property type="protein sequence ID" value="ORJ23652.1"/>
    <property type="molecule type" value="Genomic_DNA"/>
</dbReference>
<evidence type="ECO:0000256" key="3">
    <source>
        <dbReference type="ARBA" id="ARBA00022833"/>
    </source>
</evidence>
<dbReference type="AlphaFoldDB" id="A0A1X0WA40"/>
<evidence type="ECO:0000256" key="1">
    <source>
        <dbReference type="ARBA" id="ARBA00001947"/>
    </source>
</evidence>
<dbReference type="InterPro" id="IPR051335">
    <property type="entry name" value="Alanyl-tRNA_Editing_Enzymes"/>
</dbReference>
<dbReference type="PANTHER" id="PTHR43462:SF2">
    <property type="entry name" value="THREONYL AND ALANYL TRNA SYNTHETASE SECOND ADDITIONAL DOMAIN-CONTAINING PROTEIN"/>
    <property type="match status" value="1"/>
</dbReference>
<feature type="domain" description="Threonyl/alanyl tRNA synthetase SAD" evidence="4">
    <location>
        <begin position="183"/>
        <end position="212"/>
    </location>
</feature>
<name>A0A1X0WA40_9GAMM</name>
<comment type="cofactor">
    <cofactor evidence="1">
        <name>Zn(2+)</name>
        <dbReference type="ChEBI" id="CHEBI:29105"/>
    </cofactor>
</comment>
<dbReference type="GO" id="GO:0046872">
    <property type="term" value="F:metal ion binding"/>
    <property type="evidence" value="ECO:0007669"/>
    <property type="project" value="UniProtKB-KW"/>
</dbReference>
<evidence type="ECO:0000313" key="6">
    <source>
        <dbReference type="Proteomes" id="UP000192536"/>
    </source>
</evidence>
<evidence type="ECO:0000313" key="5">
    <source>
        <dbReference type="EMBL" id="ORJ23652.1"/>
    </source>
</evidence>
<dbReference type="Gene3D" id="2.40.30.130">
    <property type="match status" value="1"/>
</dbReference>
<dbReference type="GO" id="GO:0043039">
    <property type="term" value="P:tRNA aminoacylation"/>
    <property type="evidence" value="ECO:0007669"/>
    <property type="project" value="InterPro"/>
</dbReference>
<keyword evidence="2" id="KW-0479">Metal-binding</keyword>
<dbReference type="Proteomes" id="UP000192536">
    <property type="component" value="Unassembled WGS sequence"/>
</dbReference>
<evidence type="ECO:0000256" key="2">
    <source>
        <dbReference type="ARBA" id="ARBA00022723"/>
    </source>
</evidence>
<keyword evidence="6" id="KW-1185">Reference proteome</keyword>